<evidence type="ECO:0000256" key="2">
    <source>
        <dbReference type="ARBA" id="ARBA00023136"/>
    </source>
</evidence>
<evidence type="ECO:0000256" key="1">
    <source>
        <dbReference type="ARBA" id="ARBA00004370"/>
    </source>
</evidence>
<dbReference type="Pfam" id="PF00144">
    <property type="entry name" value="Beta-lactamase"/>
    <property type="match status" value="1"/>
</dbReference>
<dbReference type="PANTHER" id="PTHR46825:SF11">
    <property type="entry name" value="PENICILLIN-BINDING PROTEIN 4"/>
    <property type="match status" value="1"/>
</dbReference>
<keyword evidence="2" id="KW-0472">Membrane</keyword>
<comment type="subcellular location">
    <subcellularLocation>
        <location evidence="1">Membrane</location>
    </subcellularLocation>
</comment>
<comment type="caution">
    <text evidence="5">The sequence shown here is derived from an EMBL/GenBank/DDBJ whole genome shotgun (WGS) entry which is preliminary data.</text>
</comment>
<feature type="signal peptide" evidence="3">
    <location>
        <begin position="1"/>
        <end position="28"/>
    </location>
</feature>
<accession>A0A2W6NN33</accession>
<protein>
    <submittedName>
        <fullName evidence="5">Serine hydrolase</fullName>
    </submittedName>
</protein>
<name>A0A2W6NN33_9BACL</name>
<keyword evidence="3" id="KW-0732">Signal</keyword>
<organism evidence="5 6">
    <name type="scientific">Paenibacillus silvae</name>
    <dbReference type="NCBI Taxonomy" id="1325358"/>
    <lineage>
        <taxon>Bacteria</taxon>
        <taxon>Bacillati</taxon>
        <taxon>Bacillota</taxon>
        <taxon>Bacilli</taxon>
        <taxon>Bacillales</taxon>
        <taxon>Paenibacillaceae</taxon>
        <taxon>Paenibacillus</taxon>
    </lineage>
</organism>
<feature type="chain" id="PRO_5015910994" evidence="3">
    <location>
        <begin position="29"/>
        <end position="693"/>
    </location>
</feature>
<proteinExistence type="predicted"/>
<dbReference type="InterPro" id="IPR012338">
    <property type="entry name" value="Beta-lactam/transpept-like"/>
</dbReference>
<feature type="domain" description="Beta-lactamase-related" evidence="4">
    <location>
        <begin position="47"/>
        <end position="367"/>
    </location>
</feature>
<dbReference type="Gene3D" id="3.40.710.10">
    <property type="entry name" value="DD-peptidase/beta-lactamase superfamily"/>
    <property type="match status" value="1"/>
</dbReference>
<dbReference type="InterPro" id="IPR050491">
    <property type="entry name" value="AmpC-like"/>
</dbReference>
<dbReference type="SUPFAM" id="SSF56601">
    <property type="entry name" value="beta-lactamase/transpeptidase-like"/>
    <property type="match status" value="1"/>
</dbReference>
<dbReference type="Proteomes" id="UP000249204">
    <property type="component" value="Unassembled WGS sequence"/>
</dbReference>
<dbReference type="PANTHER" id="PTHR46825">
    <property type="entry name" value="D-ALANYL-D-ALANINE-CARBOXYPEPTIDASE/ENDOPEPTIDASE AMPH"/>
    <property type="match status" value="1"/>
</dbReference>
<evidence type="ECO:0000313" key="6">
    <source>
        <dbReference type="Proteomes" id="UP000249204"/>
    </source>
</evidence>
<dbReference type="GO" id="GO:0016787">
    <property type="term" value="F:hydrolase activity"/>
    <property type="evidence" value="ECO:0007669"/>
    <property type="project" value="UniProtKB-KW"/>
</dbReference>
<dbReference type="RefSeq" id="WP_111268845.1">
    <property type="nucleotide sequence ID" value="NZ_QKWW01000010.1"/>
</dbReference>
<evidence type="ECO:0000259" key="4">
    <source>
        <dbReference type="Pfam" id="PF00144"/>
    </source>
</evidence>
<dbReference type="AlphaFoldDB" id="A0A2W6NN33"/>
<dbReference type="GO" id="GO:0016020">
    <property type="term" value="C:membrane"/>
    <property type="evidence" value="ECO:0007669"/>
    <property type="project" value="UniProtKB-SubCell"/>
</dbReference>
<dbReference type="EMBL" id="QKWW01000010">
    <property type="protein sequence ID" value="PZT57175.1"/>
    <property type="molecule type" value="Genomic_DNA"/>
</dbReference>
<sequence>MNLTRKKRTSIVAMTLAFAMLVPTAAYAAEIPAKLDYGLTQKAVTAKTKTLTETYGVASVQYALIDGGDIVLSGQTGINDPSNYVPLTSATMYGIGSTSKMFLTTAVMKLVDEGKVKLDDPVVDYIPEFKMKDKRFAQITVRMLLNHSSGLLGTSSNSAILFEDPDTHAHDTLLEQLASQPLKADPGAYSVYSNDGFSLAEILVERVSGLSFTEFMHRNITTPLGMNHTKTPQDSLDLKQMATTYSAKKEQQPLETTNMIASGGIYSTAEDLVKLSQVFTNEKNGVLSKEAAKATGQEEYKRGMWPEDSDSSIAYGLGWDSVNLFPFNQYGIKAWTKGGNTIAYHSSLIVLPEHNMAAAVTSSGGSSSTNQLIATELLLGALEEKKLIPERKPEKSHGVPVKADMPKEEMKHSGIYGGGANMLMKLEVQESGQLTISMLTAPDSPKQTYTYIADGSFVNEAGTEKVKFVKEENGNTYLWTRSYQSAPGLGQLASSEYKAQKLQANPLSDEVAAAWQSRAGKAYVLMNEKHTSTLYNTAMPLIPIQLLSELPGYIYTNAITGADQAMNRLQIPGVAGRDTMEFTFFKQDGVEFVSQGGNIYASQDIVKPIYAGQQSKTTIQANGYARWFSIPSSAGGKAMKVNVPSDGSFVVYDATGVSLNHSVVSGQTTMILPEKGYIVFAGEAGSAFGITLK</sequence>
<evidence type="ECO:0000313" key="5">
    <source>
        <dbReference type="EMBL" id="PZT57175.1"/>
    </source>
</evidence>
<reference evidence="5 6" key="1">
    <citation type="submission" date="2018-06" db="EMBL/GenBank/DDBJ databases">
        <title>Isolation of heavy metals resistant Paenibacillus silvae NC2 from Gold-Copper mine in ZiJin, China.</title>
        <authorList>
            <person name="Xu J."/>
            <person name="Mazhar H.S."/>
            <person name="Rensing C."/>
        </authorList>
    </citation>
    <scope>NUCLEOTIDE SEQUENCE [LARGE SCALE GENOMIC DNA]</scope>
    <source>
        <strain evidence="5 6">NC2</strain>
    </source>
</reference>
<keyword evidence="5" id="KW-0378">Hydrolase</keyword>
<evidence type="ECO:0000256" key="3">
    <source>
        <dbReference type="SAM" id="SignalP"/>
    </source>
</evidence>
<gene>
    <name evidence="5" type="ORF">DN757_03340</name>
</gene>
<dbReference type="InterPro" id="IPR001466">
    <property type="entry name" value="Beta-lactam-related"/>
</dbReference>